<keyword evidence="6 9" id="KW-0418">Kinase</keyword>
<dbReference type="PANTHER" id="PTHR43442:SF3">
    <property type="entry name" value="GLUCONOKINASE-RELATED"/>
    <property type="match status" value="1"/>
</dbReference>
<dbReference type="CDD" id="cd02021">
    <property type="entry name" value="GntK"/>
    <property type="match status" value="1"/>
</dbReference>
<dbReference type="GO" id="GO:0046316">
    <property type="term" value="F:gluconokinase activity"/>
    <property type="evidence" value="ECO:0007669"/>
    <property type="project" value="UniProtKB-EC"/>
</dbReference>
<evidence type="ECO:0000256" key="9">
    <source>
        <dbReference type="RuleBase" id="RU363066"/>
    </source>
</evidence>
<reference evidence="11" key="1">
    <citation type="submission" date="2023-07" db="EMBL/GenBank/DDBJ databases">
        <title>Novel species in the genus Lipingzhangella isolated from Sambhar Salt Lake.</title>
        <authorList>
            <person name="Jiya N."/>
            <person name="Kajale S."/>
            <person name="Sharma A."/>
        </authorList>
    </citation>
    <scope>NUCLEOTIDE SEQUENCE [LARGE SCALE GENOMIC DNA]</scope>
    <source>
        <strain evidence="11">LS1_29</strain>
    </source>
</reference>
<dbReference type="SUPFAM" id="SSF52540">
    <property type="entry name" value="P-loop containing nucleoside triphosphate hydrolases"/>
    <property type="match status" value="1"/>
</dbReference>
<dbReference type="Pfam" id="PF13671">
    <property type="entry name" value="AAA_33"/>
    <property type="match status" value="1"/>
</dbReference>
<accession>A0ABU2H7S4</accession>
<keyword evidence="11" id="KW-1185">Reference proteome</keyword>
<dbReference type="EMBL" id="JAVLVT010000005">
    <property type="protein sequence ID" value="MDS1270894.1"/>
    <property type="molecule type" value="Genomic_DNA"/>
</dbReference>
<protein>
    <recommendedName>
        <fullName evidence="3 9">Gluconokinase</fullName>
        <ecNumber evidence="3 9">2.7.1.12</ecNumber>
    </recommendedName>
</protein>
<evidence type="ECO:0000256" key="1">
    <source>
        <dbReference type="ARBA" id="ARBA00004761"/>
    </source>
</evidence>
<dbReference type="EC" id="2.7.1.12" evidence="3 9"/>
<keyword evidence="7 9" id="KW-0067">ATP-binding</keyword>
<proteinExistence type="inferred from homology"/>
<gene>
    <name evidence="10" type="ORF">RIF23_11335</name>
</gene>
<comment type="similarity">
    <text evidence="2 9">Belongs to the gluconokinase GntK/GntV family.</text>
</comment>
<evidence type="ECO:0000313" key="10">
    <source>
        <dbReference type="EMBL" id="MDS1270894.1"/>
    </source>
</evidence>
<comment type="catalytic activity">
    <reaction evidence="8 9">
        <text>D-gluconate + ATP = 6-phospho-D-gluconate + ADP + H(+)</text>
        <dbReference type="Rhea" id="RHEA:19433"/>
        <dbReference type="ChEBI" id="CHEBI:15378"/>
        <dbReference type="ChEBI" id="CHEBI:18391"/>
        <dbReference type="ChEBI" id="CHEBI:30616"/>
        <dbReference type="ChEBI" id="CHEBI:58759"/>
        <dbReference type="ChEBI" id="CHEBI:456216"/>
        <dbReference type="EC" id="2.7.1.12"/>
    </reaction>
</comment>
<evidence type="ECO:0000256" key="2">
    <source>
        <dbReference type="ARBA" id="ARBA00008420"/>
    </source>
</evidence>
<dbReference type="InterPro" id="IPR027417">
    <property type="entry name" value="P-loop_NTPase"/>
</dbReference>
<evidence type="ECO:0000256" key="8">
    <source>
        <dbReference type="ARBA" id="ARBA00048090"/>
    </source>
</evidence>
<comment type="caution">
    <text evidence="10">The sequence shown here is derived from an EMBL/GenBank/DDBJ whole genome shotgun (WGS) entry which is preliminary data.</text>
</comment>
<dbReference type="NCBIfam" id="TIGR01313">
    <property type="entry name" value="therm_gnt_kin"/>
    <property type="match status" value="1"/>
</dbReference>
<dbReference type="InterPro" id="IPR006001">
    <property type="entry name" value="Therm_gnt_kin"/>
</dbReference>
<keyword evidence="4 9" id="KW-0808">Transferase</keyword>
<evidence type="ECO:0000256" key="6">
    <source>
        <dbReference type="ARBA" id="ARBA00022777"/>
    </source>
</evidence>
<evidence type="ECO:0000256" key="4">
    <source>
        <dbReference type="ARBA" id="ARBA00022679"/>
    </source>
</evidence>
<keyword evidence="5 9" id="KW-0547">Nucleotide-binding</keyword>
<comment type="pathway">
    <text evidence="1">Carbohydrate acid metabolism.</text>
</comment>
<dbReference type="Proteomes" id="UP001250214">
    <property type="component" value="Unassembled WGS sequence"/>
</dbReference>
<dbReference type="PANTHER" id="PTHR43442">
    <property type="entry name" value="GLUCONOKINASE-RELATED"/>
    <property type="match status" value="1"/>
</dbReference>
<evidence type="ECO:0000313" key="11">
    <source>
        <dbReference type="Proteomes" id="UP001250214"/>
    </source>
</evidence>
<dbReference type="RefSeq" id="WP_310912449.1">
    <property type="nucleotide sequence ID" value="NZ_JAVLVT010000005.1"/>
</dbReference>
<organism evidence="10 11">
    <name type="scientific">Lipingzhangella rawalii</name>
    <dbReference type="NCBI Taxonomy" id="2055835"/>
    <lineage>
        <taxon>Bacteria</taxon>
        <taxon>Bacillati</taxon>
        <taxon>Actinomycetota</taxon>
        <taxon>Actinomycetes</taxon>
        <taxon>Streptosporangiales</taxon>
        <taxon>Nocardiopsidaceae</taxon>
        <taxon>Lipingzhangella</taxon>
    </lineage>
</organism>
<evidence type="ECO:0000256" key="5">
    <source>
        <dbReference type="ARBA" id="ARBA00022741"/>
    </source>
</evidence>
<sequence length="177" mass="19645">MHLVIMGVSGSGKTTVARLVAQRAELSYAEADQFHTPTSIAKMSQGTPLTDEDRLPWLHRLAAWISDHQRHDMATVLACSALRRHYRDILRSAAPDVRFVHLTGHRSTLARRLEQRRDHFMPAGLLDSQLDTLEELEPDEPGYVLDVAHPAEELAETALHHAGLGSGTTSSTHRPAH</sequence>
<dbReference type="Gene3D" id="3.40.50.300">
    <property type="entry name" value="P-loop containing nucleotide triphosphate hydrolases"/>
    <property type="match status" value="1"/>
</dbReference>
<evidence type="ECO:0000256" key="7">
    <source>
        <dbReference type="ARBA" id="ARBA00022840"/>
    </source>
</evidence>
<name>A0ABU2H7S4_9ACTN</name>
<evidence type="ECO:0000256" key="3">
    <source>
        <dbReference type="ARBA" id="ARBA00012054"/>
    </source>
</evidence>